<dbReference type="InterPro" id="IPR009061">
    <property type="entry name" value="DNA-bd_dom_put_sf"/>
</dbReference>
<evidence type="ECO:0000313" key="4">
    <source>
        <dbReference type="Proteomes" id="UP000782312"/>
    </source>
</evidence>
<sequence length="299" mass="32335">MGEMLSTAEAAELLGLNEKKVYSLARAGKIPAVRLTGKWIFPRATLEEWLESLARGGVRGEVPRARRPAALVLAGSDDPLFRSLLRGLNRQPEQGLLAFAELGSAGGLRALAGGLADLACSHLEEEGEFNLPFLPRLAPGVRGRVVTVAHRRQGILTAPRNPLGLRSVADLARRPGLRIVNRQPGSGTRLLLDAELRRAGAEPESLPGYKIEVSTHEEAALRVVRGEADAAIACEWAGRQAGLGFVPLREERFDLIVPREAGRRAGSLVEALRSPSFRRRGAAWPGYDLRETGTVQAEF</sequence>
<evidence type="ECO:0000259" key="2">
    <source>
        <dbReference type="Pfam" id="PF12728"/>
    </source>
</evidence>
<evidence type="ECO:0000259" key="1">
    <source>
        <dbReference type="Pfam" id="PF12727"/>
    </source>
</evidence>
<proteinExistence type="predicted"/>
<reference evidence="3" key="1">
    <citation type="submission" date="2020-07" db="EMBL/GenBank/DDBJ databases">
        <title>Huge and variable diversity of episymbiotic CPR bacteria and DPANN archaea in groundwater ecosystems.</title>
        <authorList>
            <person name="He C.Y."/>
            <person name="Keren R."/>
            <person name="Whittaker M."/>
            <person name="Farag I.F."/>
            <person name="Doudna J."/>
            <person name="Cate J.H.D."/>
            <person name="Banfield J.F."/>
        </authorList>
    </citation>
    <scope>NUCLEOTIDE SEQUENCE</scope>
    <source>
        <strain evidence="3">NC_groundwater_763_Ag_S-0.2um_68_21</strain>
    </source>
</reference>
<dbReference type="Gene3D" id="3.40.190.10">
    <property type="entry name" value="Periplasmic binding protein-like II"/>
    <property type="match status" value="1"/>
</dbReference>
<accession>A0A932MM32</accession>
<dbReference type="InterPro" id="IPR024370">
    <property type="entry name" value="PBP_domain"/>
</dbReference>
<dbReference type="AlphaFoldDB" id="A0A932MM32"/>
<dbReference type="InterPro" id="IPR041657">
    <property type="entry name" value="HTH_17"/>
</dbReference>
<dbReference type="PANTHER" id="PTHR38431:SF1">
    <property type="entry name" value="BLL2305 PROTEIN"/>
    <property type="match status" value="1"/>
</dbReference>
<gene>
    <name evidence="3" type="ORF">HYZ11_09565</name>
</gene>
<dbReference type="SUPFAM" id="SSF53850">
    <property type="entry name" value="Periplasmic binding protein-like II"/>
    <property type="match status" value="1"/>
</dbReference>
<dbReference type="Proteomes" id="UP000782312">
    <property type="component" value="Unassembled WGS sequence"/>
</dbReference>
<dbReference type="SUPFAM" id="SSF46955">
    <property type="entry name" value="Putative DNA-binding domain"/>
    <property type="match status" value="1"/>
</dbReference>
<feature type="domain" description="PBP" evidence="1">
    <location>
        <begin position="88"/>
        <end position="263"/>
    </location>
</feature>
<feature type="domain" description="Helix-turn-helix" evidence="2">
    <location>
        <begin position="4"/>
        <end position="52"/>
    </location>
</feature>
<dbReference type="Pfam" id="PF12727">
    <property type="entry name" value="PBP_like"/>
    <property type="match status" value="1"/>
</dbReference>
<dbReference type="PANTHER" id="PTHR38431">
    <property type="entry name" value="BLL2305 PROTEIN"/>
    <property type="match status" value="1"/>
</dbReference>
<organism evidence="3 4">
    <name type="scientific">Tectimicrobiota bacterium</name>
    <dbReference type="NCBI Taxonomy" id="2528274"/>
    <lineage>
        <taxon>Bacteria</taxon>
        <taxon>Pseudomonadati</taxon>
        <taxon>Nitrospinota/Tectimicrobiota group</taxon>
        <taxon>Candidatus Tectimicrobiota</taxon>
    </lineage>
</organism>
<dbReference type="InterPro" id="IPR010093">
    <property type="entry name" value="SinI_DNA-bd"/>
</dbReference>
<dbReference type="EMBL" id="JACPUR010000019">
    <property type="protein sequence ID" value="MBI3127839.1"/>
    <property type="molecule type" value="Genomic_DNA"/>
</dbReference>
<dbReference type="GO" id="GO:0003677">
    <property type="term" value="F:DNA binding"/>
    <property type="evidence" value="ECO:0007669"/>
    <property type="project" value="InterPro"/>
</dbReference>
<dbReference type="Pfam" id="PF12728">
    <property type="entry name" value="HTH_17"/>
    <property type="match status" value="1"/>
</dbReference>
<name>A0A932MM32_UNCTE</name>
<protein>
    <submittedName>
        <fullName evidence="3">Helix-turn-helix transcriptional regulator</fullName>
    </submittedName>
</protein>
<dbReference type="NCBIfam" id="TIGR01764">
    <property type="entry name" value="excise"/>
    <property type="match status" value="1"/>
</dbReference>
<comment type="caution">
    <text evidence="3">The sequence shown here is derived from an EMBL/GenBank/DDBJ whole genome shotgun (WGS) entry which is preliminary data.</text>
</comment>
<evidence type="ECO:0000313" key="3">
    <source>
        <dbReference type="EMBL" id="MBI3127839.1"/>
    </source>
</evidence>